<feature type="domain" description="Aldehyde dehydrogenase" evidence="9">
    <location>
        <begin position="82"/>
        <end position="515"/>
    </location>
</feature>
<dbReference type="InterPro" id="IPR029510">
    <property type="entry name" value="Ald_DH_CS_GLU"/>
</dbReference>
<comment type="similarity">
    <text evidence="1 4 7">Belongs to the aldehyde dehydrogenase family.</text>
</comment>
<sequence length="546" mass="58763">MLGTSSSAKKRRTASVNMRCSSAAQAAVGVSISIGRISSVVRRPQRHRAASAPAPSSMHDGPDDEARSHAYIAVMNAPQKPDNDRLQAAFDVQRSAFSFDSVPGISARRMKLRDLLRAIRARRSEIVDAISDDFGNRSADETLSAEVAVTIGSIEHTCRHLDRWANPTRMFNLGIPIPGRTYVRHEPKGVVGVISPWNYPFQLAVIPAATALAGGNRVLIKPSEFTPRTADLLARLFADVYGEDEVAVVTGGPEIGKTFSELPFDHLFFTGSTAVGRKIAMAAAENLTPVTLELGGKSPCVMMPDADPEKHTPLVAFGKFYSAGQTCVAPDYLFVPTGQAAAFGEAIIAAARRAHPDPATGDGYTSIITERHHDRLAAMIEAARDAGLTVLSAGDAAPEARRIPPTVVIGPAPDSRLMTEEIFGPILPILEYDDLDDAVRFITGRDHPLALYAFGRDARAAEKLVARTTSGGAVVNGAIVHLAVEHLPFGGVGTSGYGAYHGKRGFAEFTHARSVLVLPQWPILRDTIIRPSGRRMRWLTDWMIGR</sequence>
<dbReference type="PANTHER" id="PTHR43570:SF20">
    <property type="entry name" value="ALDEHYDE DEHYDROGENASE ALDX-RELATED"/>
    <property type="match status" value="1"/>
</dbReference>
<dbReference type="Gene3D" id="3.40.309.10">
    <property type="entry name" value="Aldehyde Dehydrogenase, Chain A, domain 2"/>
    <property type="match status" value="1"/>
</dbReference>
<evidence type="ECO:0000259" key="9">
    <source>
        <dbReference type="Pfam" id="PF00171"/>
    </source>
</evidence>
<evidence type="ECO:0000313" key="11">
    <source>
        <dbReference type="Proteomes" id="UP000246132"/>
    </source>
</evidence>
<dbReference type="InterPro" id="IPR015590">
    <property type="entry name" value="Aldehyde_DH_dom"/>
</dbReference>
<feature type="region of interest" description="Disordered" evidence="8">
    <location>
        <begin position="42"/>
        <end position="64"/>
    </location>
</feature>
<protein>
    <recommendedName>
        <fullName evidence="4">Aldehyde dehydrogenase</fullName>
    </recommendedName>
</protein>
<keyword evidence="2 4" id="KW-0560">Oxidoreductase</keyword>
<evidence type="ECO:0000256" key="6">
    <source>
        <dbReference type="PROSITE-ProRule" id="PRU10007"/>
    </source>
</evidence>
<dbReference type="SUPFAM" id="SSF53720">
    <property type="entry name" value="ALDH-like"/>
    <property type="match status" value="1"/>
</dbReference>
<dbReference type="GO" id="GO:0006081">
    <property type="term" value="P:aldehyde metabolic process"/>
    <property type="evidence" value="ECO:0007669"/>
    <property type="project" value="InterPro"/>
</dbReference>
<dbReference type="PROSITE" id="PS00070">
    <property type="entry name" value="ALDEHYDE_DEHYDR_CYS"/>
    <property type="match status" value="1"/>
</dbReference>
<reference evidence="10 11" key="1">
    <citation type="journal article" date="2018" name="Int. J. Syst. Bacteriol.">
        <title>Oceaniradius stylonemae gen. nov., sp. nov., isolated from a red alga, Stylonema cornu-cervi.</title>
        <authorList>
            <person name="Jeong S."/>
        </authorList>
    </citation>
    <scope>NUCLEOTIDE SEQUENCE [LARGE SCALE GENOMIC DNA]</scope>
    <source>
        <strain evidence="10 11">StC1</strain>
    </source>
</reference>
<dbReference type="EMBL" id="QFWV02000001">
    <property type="protein sequence ID" value="RKF08678.1"/>
    <property type="molecule type" value="Genomic_DNA"/>
</dbReference>
<evidence type="ECO:0000256" key="3">
    <source>
        <dbReference type="ARBA" id="ARBA00023027"/>
    </source>
</evidence>
<keyword evidence="11" id="KW-1185">Reference proteome</keyword>
<evidence type="ECO:0000256" key="7">
    <source>
        <dbReference type="RuleBase" id="RU003345"/>
    </source>
</evidence>
<evidence type="ECO:0000256" key="8">
    <source>
        <dbReference type="SAM" id="MobiDB-lite"/>
    </source>
</evidence>
<accession>A0A3A8AH40</accession>
<evidence type="ECO:0000256" key="2">
    <source>
        <dbReference type="ARBA" id="ARBA00023002"/>
    </source>
</evidence>
<dbReference type="PIRSF" id="PIRSF036492">
    <property type="entry name" value="ALDH"/>
    <property type="match status" value="1"/>
</dbReference>
<dbReference type="PANTHER" id="PTHR43570">
    <property type="entry name" value="ALDEHYDE DEHYDROGENASE"/>
    <property type="match status" value="1"/>
</dbReference>
<feature type="active site" evidence="5">
    <location>
        <position position="327"/>
    </location>
</feature>
<dbReference type="Proteomes" id="UP000246132">
    <property type="component" value="Unassembled WGS sequence"/>
</dbReference>
<dbReference type="InterPro" id="IPR016161">
    <property type="entry name" value="Ald_DH/histidinol_DH"/>
</dbReference>
<dbReference type="InterPro" id="IPR016162">
    <property type="entry name" value="Ald_DH_N"/>
</dbReference>
<dbReference type="GO" id="GO:0005737">
    <property type="term" value="C:cytoplasm"/>
    <property type="evidence" value="ECO:0007669"/>
    <property type="project" value="TreeGrafter"/>
</dbReference>
<dbReference type="AlphaFoldDB" id="A0A3A8AH40"/>
<keyword evidence="3" id="KW-0520">NAD</keyword>
<dbReference type="PROSITE" id="PS00687">
    <property type="entry name" value="ALDEHYDE_DEHYDR_GLU"/>
    <property type="match status" value="1"/>
</dbReference>
<feature type="active site" evidence="5 6">
    <location>
        <position position="293"/>
    </location>
</feature>
<name>A0A3A8AH40_9HYPH</name>
<dbReference type="Gene3D" id="3.40.605.10">
    <property type="entry name" value="Aldehyde Dehydrogenase, Chain A, domain 1"/>
    <property type="match status" value="1"/>
</dbReference>
<dbReference type="Pfam" id="PF00171">
    <property type="entry name" value="Aldedh"/>
    <property type="match status" value="1"/>
</dbReference>
<evidence type="ECO:0000313" key="10">
    <source>
        <dbReference type="EMBL" id="RKF08678.1"/>
    </source>
</evidence>
<evidence type="ECO:0000256" key="4">
    <source>
        <dbReference type="PIRNR" id="PIRNR036492"/>
    </source>
</evidence>
<organism evidence="10 11">
    <name type="scientific">Oceaniradius stylonematis</name>
    <dbReference type="NCBI Taxonomy" id="2184161"/>
    <lineage>
        <taxon>Bacteria</taxon>
        <taxon>Pseudomonadati</taxon>
        <taxon>Pseudomonadota</taxon>
        <taxon>Alphaproteobacteria</taxon>
        <taxon>Hyphomicrobiales</taxon>
        <taxon>Ahrensiaceae</taxon>
        <taxon>Oceaniradius</taxon>
    </lineage>
</organism>
<proteinExistence type="inferred from homology"/>
<dbReference type="GO" id="GO:0004029">
    <property type="term" value="F:aldehyde dehydrogenase (NAD+) activity"/>
    <property type="evidence" value="ECO:0007669"/>
    <property type="project" value="TreeGrafter"/>
</dbReference>
<gene>
    <name evidence="10" type="ORF">DEM25_001140</name>
</gene>
<comment type="caution">
    <text evidence="10">The sequence shown here is derived from an EMBL/GenBank/DDBJ whole genome shotgun (WGS) entry which is preliminary data.</text>
</comment>
<dbReference type="InterPro" id="IPR012394">
    <property type="entry name" value="Aldehyde_DH_NAD(P)"/>
</dbReference>
<dbReference type="InterPro" id="IPR016163">
    <property type="entry name" value="Ald_DH_C"/>
</dbReference>
<evidence type="ECO:0000256" key="5">
    <source>
        <dbReference type="PIRSR" id="PIRSR036492-1"/>
    </source>
</evidence>
<evidence type="ECO:0000256" key="1">
    <source>
        <dbReference type="ARBA" id="ARBA00009986"/>
    </source>
</evidence>
<dbReference type="InterPro" id="IPR016160">
    <property type="entry name" value="Ald_DH_CS_CYS"/>
</dbReference>